<sequence length="125" mass="13832">MPSHRVYTDAELLPWTIRLGLVYHTAALISRLGQIATRYAGPNKLLISILLVIAFNLAPMLNAAVCNEDTANLAGCILWIGALFTRGVEFMEYLSQTELESRDIVTEELLLPACETGAHKEEESE</sequence>
<evidence type="ECO:0000313" key="2">
    <source>
        <dbReference type="EMBL" id="ATY59920.1"/>
    </source>
</evidence>
<gene>
    <name evidence="2" type="ORF">A9K55_006656</name>
</gene>
<keyword evidence="1" id="KW-0812">Transmembrane</keyword>
<dbReference type="AlphaFoldDB" id="A0A2H4S9Z6"/>
<organism evidence="2 3">
    <name type="scientific">Cordyceps militaris</name>
    <name type="common">Caterpillar fungus</name>
    <name type="synonym">Clavaria militaris</name>
    <dbReference type="NCBI Taxonomy" id="73501"/>
    <lineage>
        <taxon>Eukaryota</taxon>
        <taxon>Fungi</taxon>
        <taxon>Dikarya</taxon>
        <taxon>Ascomycota</taxon>
        <taxon>Pezizomycotina</taxon>
        <taxon>Sordariomycetes</taxon>
        <taxon>Hypocreomycetidae</taxon>
        <taxon>Hypocreales</taxon>
        <taxon>Cordycipitaceae</taxon>
        <taxon>Cordyceps</taxon>
    </lineage>
</organism>
<evidence type="ECO:0000256" key="1">
    <source>
        <dbReference type="SAM" id="Phobius"/>
    </source>
</evidence>
<dbReference type="EMBL" id="CP023323">
    <property type="protein sequence ID" value="ATY59920.1"/>
    <property type="molecule type" value="Genomic_DNA"/>
</dbReference>
<reference evidence="2 3" key="1">
    <citation type="journal article" date="2017" name="BMC Genomics">
        <title>Chromosome level assembly and secondary metabolite potential of the parasitic fungus Cordyceps militaris.</title>
        <authorList>
            <person name="Kramer G.J."/>
            <person name="Nodwell J.R."/>
        </authorList>
    </citation>
    <scope>NUCLEOTIDE SEQUENCE [LARGE SCALE GENOMIC DNA]</scope>
    <source>
        <strain evidence="2 3">ATCC 34164</strain>
    </source>
</reference>
<evidence type="ECO:0000313" key="3">
    <source>
        <dbReference type="Proteomes" id="UP000323067"/>
    </source>
</evidence>
<keyword evidence="1" id="KW-1133">Transmembrane helix</keyword>
<dbReference type="Proteomes" id="UP000323067">
    <property type="component" value="Chromosome vi"/>
</dbReference>
<proteinExistence type="predicted"/>
<keyword evidence="1" id="KW-0472">Membrane</keyword>
<dbReference type="VEuPathDB" id="FungiDB:A9K55_006656"/>
<feature type="transmembrane region" description="Helical" evidence="1">
    <location>
        <begin position="12"/>
        <end position="33"/>
    </location>
</feature>
<protein>
    <submittedName>
        <fullName evidence="2">Uncharacterized protein</fullName>
    </submittedName>
</protein>
<name>A0A2H4S9Z6_CORMI</name>
<dbReference type="VEuPathDB" id="FungiDB:CCM_02254"/>
<accession>A0A2H4S9Z6</accession>
<feature type="transmembrane region" description="Helical" evidence="1">
    <location>
        <begin position="45"/>
        <end position="65"/>
    </location>
</feature>